<dbReference type="InterPro" id="IPR045699">
    <property type="entry name" value="GlfT2_C"/>
</dbReference>
<dbReference type="Proteomes" id="UP001303408">
    <property type="component" value="Chromosome"/>
</dbReference>
<accession>A0AA96JD69</accession>
<dbReference type="EMBL" id="CP134879">
    <property type="protein sequence ID" value="WNM24359.1"/>
    <property type="molecule type" value="Genomic_DNA"/>
</dbReference>
<evidence type="ECO:0000256" key="3">
    <source>
        <dbReference type="ARBA" id="ARBA00022676"/>
    </source>
</evidence>
<keyword evidence="10" id="KW-1185">Reference proteome</keyword>
<dbReference type="Pfam" id="PF17994">
    <property type="entry name" value="Glft2_N"/>
    <property type="match status" value="1"/>
</dbReference>
<feature type="domain" description="Galactofuranosyltransferase GlfT2 N-terminal" evidence="6">
    <location>
        <begin position="70"/>
        <end position="181"/>
    </location>
</feature>
<dbReference type="GO" id="GO:0016757">
    <property type="term" value="F:glycosyltransferase activity"/>
    <property type="evidence" value="ECO:0007669"/>
    <property type="project" value="UniProtKB-KW"/>
</dbReference>
<dbReference type="PANTHER" id="PTHR43179">
    <property type="entry name" value="RHAMNOSYLTRANSFERASE WBBL"/>
    <property type="match status" value="1"/>
</dbReference>
<dbReference type="Pfam" id="PF19320">
    <property type="entry name" value="GlfT2_domain3"/>
    <property type="match status" value="1"/>
</dbReference>
<reference evidence="9 10" key="1">
    <citation type="submission" date="2023-09" db="EMBL/GenBank/DDBJ databases">
        <title>Demequina sp. a novel bacteria isolated from Capsicum annuum.</title>
        <authorList>
            <person name="Humaira Z."/>
            <person name="Lee J."/>
            <person name="Cho D."/>
        </authorList>
    </citation>
    <scope>NUCLEOTIDE SEQUENCE</scope>
    <source>
        <strain evidence="8 10">OYTSA14</strain>
        <strain evidence="9">PMTSA13</strain>
    </source>
</reference>
<feature type="domain" description="Galactofuranosyltransferase-2 C-terminal" evidence="7">
    <location>
        <begin position="462"/>
        <end position="656"/>
    </location>
</feature>
<comment type="pathway">
    <text evidence="1">Cell wall biogenesis; cell wall polysaccharide biosynthesis.</text>
</comment>
<comment type="similarity">
    <text evidence="2">Belongs to the glycosyltransferase 2 family.</text>
</comment>
<evidence type="ECO:0000256" key="5">
    <source>
        <dbReference type="SAM" id="MobiDB-lite"/>
    </source>
</evidence>
<dbReference type="AlphaFoldDB" id="A0AA96JCQ8"/>
<dbReference type="InterPro" id="IPR029044">
    <property type="entry name" value="Nucleotide-diphossugar_trans"/>
</dbReference>
<sequence>MTAPVTATTTEEAVATRRVVHRIVLPTDSDPDTLPLYIDFEMARPGREDDSKEGPAAPVAKKVTAIQDTGVEVTGRRTLTMDKGARLSFASYFNAFPASYWRRWTDLTSVRLDVEVSGPATIVVYKSNARGESQRTALRAAAGGIESFDLPLAPFGDGGWYWFDLYATDGGVTLERAEWSVDSSYARQQGTVSAAITTFNRPDYCVAQMRTLGRDEGLKDVLDRIYVVDQGTQRVQDEDGYDEIAAELGDRLQLVRQGNLGGSGGFARGMREVASKGDSDYVLLLDDDVTSEPEGILRAVAFADFCRTPTLVGGHMFSMFLKSQLHTYGERVNRYRFFWGPVPGTEEAHDFGVSNLSATRWMHRRVDVDFNGWWMCLIPVETVRQIGLSLPVFIKWDDSEFGLRAQAAGFPTVSLPGAAVWHVPWTDKDDTIDWQAYYHQRNRWLVSLLYSPYRGGGSLPRESFAVDVKHLLSLQYSAVELRLKALEDLLEGPEHLHRTLGTMLAEVRVTRSQHPDAVISKDPAAYPETRRHRPPSRGRDPKAPSNIVGFGVSAATGALRQLRPVRPAALEIPEERVAAVAARWWRLSHLDSAVVTSADGTGASMYIRDPELFRSYLTRSIRLHRRASRQWKKLQAQYRDALPQFTAQSTWEDTFAANGVVDDDS</sequence>
<feature type="region of interest" description="Disordered" evidence="5">
    <location>
        <begin position="515"/>
        <end position="545"/>
    </location>
</feature>
<dbReference type="KEGG" id="dcp:RN607_13400"/>
<gene>
    <name evidence="8" type="ORF">RN606_13495</name>
    <name evidence="9" type="ORF">RN607_13400</name>
</gene>
<dbReference type="Pfam" id="PF13641">
    <property type="entry name" value="Glyco_tranf_2_3"/>
    <property type="match status" value="1"/>
</dbReference>
<keyword evidence="3 9" id="KW-0328">Glycosyltransferase</keyword>
<evidence type="ECO:0000259" key="6">
    <source>
        <dbReference type="Pfam" id="PF17994"/>
    </source>
</evidence>
<organism evidence="9">
    <name type="scientific">Demequina capsici</name>
    <dbReference type="NCBI Taxonomy" id="3075620"/>
    <lineage>
        <taxon>Bacteria</taxon>
        <taxon>Bacillati</taxon>
        <taxon>Actinomycetota</taxon>
        <taxon>Actinomycetes</taxon>
        <taxon>Micrococcales</taxon>
        <taxon>Demequinaceae</taxon>
        <taxon>Demequina</taxon>
    </lineage>
</organism>
<dbReference type="SUPFAM" id="SSF53448">
    <property type="entry name" value="Nucleotide-diphospho-sugar transferases"/>
    <property type="match status" value="1"/>
</dbReference>
<dbReference type="InterPro" id="IPR040492">
    <property type="entry name" value="GlfT2_N"/>
</dbReference>
<evidence type="ECO:0000256" key="1">
    <source>
        <dbReference type="ARBA" id="ARBA00004776"/>
    </source>
</evidence>
<dbReference type="EC" id="2.4.-.-" evidence="9"/>
<evidence type="ECO:0000256" key="4">
    <source>
        <dbReference type="ARBA" id="ARBA00022679"/>
    </source>
</evidence>
<proteinExistence type="inferred from homology"/>
<evidence type="ECO:0000256" key="2">
    <source>
        <dbReference type="ARBA" id="ARBA00006739"/>
    </source>
</evidence>
<evidence type="ECO:0000313" key="10">
    <source>
        <dbReference type="Proteomes" id="UP001304125"/>
    </source>
</evidence>
<dbReference type="Gene3D" id="3.90.550.60">
    <property type="match status" value="1"/>
</dbReference>
<protein>
    <submittedName>
        <fullName evidence="9">Glycosyltransferase</fullName>
        <ecNumber evidence="9">2.4.-.-</ecNumber>
    </submittedName>
</protein>
<evidence type="ECO:0000259" key="7">
    <source>
        <dbReference type="Pfam" id="PF19320"/>
    </source>
</evidence>
<evidence type="ECO:0000313" key="8">
    <source>
        <dbReference type="EMBL" id="WNM24359.1"/>
    </source>
</evidence>
<dbReference type="PANTHER" id="PTHR43179:SF12">
    <property type="entry name" value="GALACTOFURANOSYLTRANSFERASE GLFT2"/>
    <property type="match status" value="1"/>
</dbReference>
<dbReference type="EMBL" id="CP134880">
    <property type="protein sequence ID" value="WNM27181.1"/>
    <property type="molecule type" value="Genomic_DNA"/>
</dbReference>
<accession>A0AA96JCQ8</accession>
<evidence type="ECO:0000313" key="9">
    <source>
        <dbReference type="EMBL" id="WNM27181.1"/>
    </source>
</evidence>
<keyword evidence="4 9" id="KW-0808">Transferase</keyword>
<name>A0AA96JCQ8_9MICO</name>
<dbReference type="Proteomes" id="UP001304125">
    <property type="component" value="Chromosome"/>
</dbReference>
<dbReference type="RefSeq" id="WP_313497994.1">
    <property type="nucleotide sequence ID" value="NZ_CP134879.1"/>
</dbReference>